<name>A0ABU5ESB1_9FLAO</name>
<dbReference type="PANTHER" id="PTHR37804">
    <property type="entry name" value="CDAA REGULATORY PROTEIN CDAR"/>
    <property type="match status" value="1"/>
</dbReference>
<organism evidence="2 3">
    <name type="scientific">Winogradskyella aquimaris</name>
    <dbReference type="NCBI Taxonomy" id="864074"/>
    <lineage>
        <taxon>Bacteria</taxon>
        <taxon>Pseudomonadati</taxon>
        <taxon>Bacteroidota</taxon>
        <taxon>Flavobacteriia</taxon>
        <taxon>Flavobacteriales</taxon>
        <taxon>Flavobacteriaceae</taxon>
        <taxon>Winogradskyella</taxon>
    </lineage>
</organism>
<protein>
    <recommendedName>
        <fullName evidence="4">YbbR-like protein</fullName>
    </recommendedName>
</protein>
<dbReference type="EMBL" id="JAXDAE010000009">
    <property type="protein sequence ID" value="MDY2587654.1"/>
    <property type="molecule type" value="Genomic_DNA"/>
</dbReference>
<keyword evidence="1" id="KW-1133">Transmembrane helix</keyword>
<evidence type="ECO:0000313" key="2">
    <source>
        <dbReference type="EMBL" id="MDY2587654.1"/>
    </source>
</evidence>
<proteinExistence type="predicted"/>
<dbReference type="Proteomes" id="UP001285855">
    <property type="component" value="Unassembled WGS sequence"/>
</dbReference>
<comment type="caution">
    <text evidence="2">The sequence shown here is derived from an EMBL/GenBank/DDBJ whole genome shotgun (WGS) entry which is preliminary data.</text>
</comment>
<feature type="transmembrane region" description="Helical" evidence="1">
    <location>
        <begin position="21"/>
        <end position="38"/>
    </location>
</feature>
<evidence type="ECO:0000313" key="3">
    <source>
        <dbReference type="Proteomes" id="UP001285855"/>
    </source>
</evidence>
<keyword evidence="1" id="KW-0472">Membrane</keyword>
<dbReference type="InterPro" id="IPR053154">
    <property type="entry name" value="c-di-AMP_regulator"/>
</dbReference>
<keyword evidence="3" id="KW-1185">Reference proteome</keyword>
<accession>A0ABU5ESB1</accession>
<gene>
    <name evidence="2" type="ORF">SNF14_09910</name>
</gene>
<dbReference type="Gene3D" id="2.170.120.40">
    <property type="entry name" value="YbbR-like domain"/>
    <property type="match status" value="1"/>
</dbReference>
<reference evidence="2 3" key="1">
    <citation type="submission" date="2023-11" db="EMBL/GenBank/DDBJ databases">
        <title>Winogradskyella pelagius sp. nov., isolated from coastal sediment.</title>
        <authorList>
            <person name="Li F."/>
        </authorList>
    </citation>
    <scope>NUCLEOTIDE SEQUENCE [LARGE SCALE GENOMIC DNA]</scope>
    <source>
        <strain evidence="2 3">KCTC 23502</strain>
    </source>
</reference>
<sequence length="318" mass="36323">MNSKKRTSIFSHLKRRDVKRFSIFMTIAFVFLIFSKLTNDYRQSIKLKIDLNDLAEEFVIKNDSLNSIDVLVEAKGIVLVPFIFKDYETIKVDANKDVYISTNAIVFDVQKNKFLIANQLGASYKILTMKPDSLVVPYSKRASKYVPLLLNETIKYAPGFDIKGTFEFNMDSVKIVGAEERIKDINALETQNLTLTNVNSNINETLGLVTIDGVEVFPNSVRVSAEVKRFTEGKIEVPVTLVNNSEDVMINYFPKTVSLSYYVDLESFNLVTASDFLVECDFSEIDEKQAFLEPKITKQPDFIKRISIKPKRIDFIKL</sequence>
<dbReference type="RefSeq" id="WP_320556008.1">
    <property type="nucleotide sequence ID" value="NZ_JAXDAE010000009.1"/>
</dbReference>
<evidence type="ECO:0000256" key="1">
    <source>
        <dbReference type="SAM" id="Phobius"/>
    </source>
</evidence>
<evidence type="ECO:0008006" key="4">
    <source>
        <dbReference type="Google" id="ProtNLM"/>
    </source>
</evidence>
<dbReference type="Gene3D" id="2.170.120.30">
    <property type="match status" value="1"/>
</dbReference>
<keyword evidence="1" id="KW-0812">Transmembrane</keyword>
<dbReference type="PANTHER" id="PTHR37804:SF1">
    <property type="entry name" value="CDAA REGULATORY PROTEIN CDAR"/>
    <property type="match status" value="1"/>
</dbReference>